<name>A0ABD2NLX2_9CUCU</name>
<evidence type="ECO:0000313" key="3">
    <source>
        <dbReference type="EMBL" id="KAL3279335.1"/>
    </source>
</evidence>
<sequence length="149" mass="16556">MSDAIIRLSRKPTPISETLYIRGLDGDITKEIQEKLNQTAEDLGANRDVVVENLRRSYGKTQVATVCSSGKTASVLEKAVELRTRVGECHLHRKTDVPICFKHKECGHIDAECKGEKHTACFKCGQGGHKGRDCQRERYCSTCKVPGHS</sequence>
<dbReference type="Gene3D" id="4.10.60.10">
    <property type="entry name" value="Zinc finger, CCHC-type"/>
    <property type="match status" value="1"/>
</dbReference>
<dbReference type="SUPFAM" id="SSF57756">
    <property type="entry name" value="Retrovirus zinc finger-like domains"/>
    <property type="match status" value="1"/>
</dbReference>
<keyword evidence="1" id="KW-0479">Metal-binding</keyword>
<dbReference type="InterPro" id="IPR036875">
    <property type="entry name" value="Znf_CCHC_sf"/>
</dbReference>
<gene>
    <name evidence="3" type="ORF">HHI36_016842</name>
</gene>
<keyword evidence="1" id="KW-0862">Zinc</keyword>
<dbReference type="AlphaFoldDB" id="A0ABD2NLX2"/>
<evidence type="ECO:0000313" key="4">
    <source>
        <dbReference type="Proteomes" id="UP001516400"/>
    </source>
</evidence>
<proteinExistence type="predicted"/>
<evidence type="ECO:0000259" key="2">
    <source>
        <dbReference type="PROSITE" id="PS50158"/>
    </source>
</evidence>
<dbReference type="GO" id="GO:0008270">
    <property type="term" value="F:zinc ion binding"/>
    <property type="evidence" value="ECO:0007669"/>
    <property type="project" value="UniProtKB-KW"/>
</dbReference>
<accession>A0ABD2NLX2</accession>
<dbReference type="Proteomes" id="UP001516400">
    <property type="component" value="Unassembled WGS sequence"/>
</dbReference>
<dbReference type="EMBL" id="JABFTP020000124">
    <property type="protein sequence ID" value="KAL3279335.1"/>
    <property type="molecule type" value="Genomic_DNA"/>
</dbReference>
<evidence type="ECO:0000256" key="1">
    <source>
        <dbReference type="PROSITE-ProRule" id="PRU00047"/>
    </source>
</evidence>
<protein>
    <recommendedName>
        <fullName evidence="2">CCHC-type domain-containing protein</fullName>
    </recommendedName>
</protein>
<organism evidence="3 4">
    <name type="scientific">Cryptolaemus montrouzieri</name>
    <dbReference type="NCBI Taxonomy" id="559131"/>
    <lineage>
        <taxon>Eukaryota</taxon>
        <taxon>Metazoa</taxon>
        <taxon>Ecdysozoa</taxon>
        <taxon>Arthropoda</taxon>
        <taxon>Hexapoda</taxon>
        <taxon>Insecta</taxon>
        <taxon>Pterygota</taxon>
        <taxon>Neoptera</taxon>
        <taxon>Endopterygota</taxon>
        <taxon>Coleoptera</taxon>
        <taxon>Polyphaga</taxon>
        <taxon>Cucujiformia</taxon>
        <taxon>Coccinelloidea</taxon>
        <taxon>Coccinellidae</taxon>
        <taxon>Scymninae</taxon>
        <taxon>Scymnini</taxon>
        <taxon>Cryptolaemus</taxon>
    </lineage>
</organism>
<dbReference type="PROSITE" id="PS50158">
    <property type="entry name" value="ZF_CCHC"/>
    <property type="match status" value="1"/>
</dbReference>
<comment type="caution">
    <text evidence="3">The sequence shown here is derived from an EMBL/GenBank/DDBJ whole genome shotgun (WGS) entry which is preliminary data.</text>
</comment>
<keyword evidence="4" id="KW-1185">Reference proteome</keyword>
<reference evidence="3 4" key="1">
    <citation type="journal article" date="2021" name="BMC Biol.">
        <title>Horizontally acquired antibacterial genes associated with adaptive radiation of ladybird beetles.</title>
        <authorList>
            <person name="Li H.S."/>
            <person name="Tang X.F."/>
            <person name="Huang Y.H."/>
            <person name="Xu Z.Y."/>
            <person name="Chen M.L."/>
            <person name="Du X.Y."/>
            <person name="Qiu B.Y."/>
            <person name="Chen P.T."/>
            <person name="Zhang W."/>
            <person name="Slipinski A."/>
            <person name="Escalona H.E."/>
            <person name="Waterhouse R.M."/>
            <person name="Zwick A."/>
            <person name="Pang H."/>
        </authorList>
    </citation>
    <scope>NUCLEOTIDE SEQUENCE [LARGE SCALE GENOMIC DNA]</scope>
    <source>
        <strain evidence="3">SYSU2018</strain>
    </source>
</reference>
<feature type="domain" description="CCHC-type" evidence="2">
    <location>
        <begin position="121"/>
        <end position="136"/>
    </location>
</feature>
<dbReference type="InterPro" id="IPR001878">
    <property type="entry name" value="Znf_CCHC"/>
</dbReference>
<keyword evidence="1" id="KW-0863">Zinc-finger</keyword>